<sequence>PAASPRVATEPGEARSFAMHGRESFFHAGETEEIDCSRPREHPQPERGRAPRVAVWVPGGRSSRSTSPVVAITARGLVQSRPVSRATSPVASIHLMAERVGREPSATGASRPRPSQGTVTLHAANARLDAKPIGSGFGGAPNTHTTSVQSRGRAVSPGPTRGAPNNERIIPSSPEALSPISTLLACIAASPKKAPPQAAAGRLQPQLHERPVQYQLHDDTCSSADQYDQHRQPGSAYGSSSHPTEESSVYGSDNGSRTGAKRRHQNDDADWGDGRRKTHSSSNTGNPSFANSHVEVISNSGSATTATGSGIGSSSSRSSSGRNAAGWRQATDRISSSQLAAPALHAGPGPSSPQANPLKAPTASGPSSLTVADSIGESSSKGEYGRPSLAGWLENSGQRAGGQDVIASTTVMGPAATAASGRPSAVTAEGKGEAEGVNSNSPSQSLSDLKSTGSPMGATSKSTGSPMAEAAAAAAAALQRLRDQRMQRMQRSMHHPVYAASSVAPQRSRDQQMLLQPGSSGAVGGDASGVVVLALRGSLQGEVIVSPSRPMSATGANGVWPLSAMGNSRDVTGTADHAPANSGGAGSGCGTGQVTMHLEISGSASDGRVGTAAAAPVGDDGTALKHGIRPGQLNTSTSVPEWNLRAMRHEMRPSSGPGADMPSMSSGRSPVSKGPTSVDASYSRATFSRSDSMRMGGVAGATNGWRMEGAPETTTGHALDLPVAVGSSRAGSIGPRVRNPATAQMASSYQHSHPLMQLLGQASEDLQLLSDRLKPLVDARPGGNSHL</sequence>
<feature type="compositionally biased region" description="Polar residues" evidence="1">
    <location>
        <begin position="280"/>
        <end position="291"/>
    </location>
</feature>
<feature type="compositionally biased region" description="Basic and acidic residues" evidence="1">
    <location>
        <begin position="35"/>
        <end position="49"/>
    </location>
</feature>
<dbReference type="EMBL" id="BNCP01000007">
    <property type="protein sequence ID" value="GIL75156.1"/>
    <property type="molecule type" value="Genomic_DNA"/>
</dbReference>
<feature type="compositionally biased region" description="Polar residues" evidence="1">
    <location>
        <begin position="364"/>
        <end position="381"/>
    </location>
</feature>
<reference evidence="2" key="1">
    <citation type="journal article" date="2021" name="Proc. Natl. Acad. Sci. U.S.A.">
        <title>Three genomes in the algal genus Volvox reveal the fate of a haploid sex-determining region after a transition to homothallism.</title>
        <authorList>
            <person name="Yamamoto K."/>
            <person name="Hamaji T."/>
            <person name="Kawai-Toyooka H."/>
            <person name="Matsuzaki R."/>
            <person name="Takahashi F."/>
            <person name="Nishimura Y."/>
            <person name="Kawachi M."/>
            <person name="Noguchi H."/>
            <person name="Minakuchi Y."/>
            <person name="Umen J.G."/>
            <person name="Toyoda A."/>
            <person name="Nozaki H."/>
        </authorList>
    </citation>
    <scope>NUCLEOTIDE SEQUENCE</scope>
    <source>
        <strain evidence="2">NIES-3786</strain>
    </source>
</reference>
<evidence type="ECO:0000313" key="2">
    <source>
        <dbReference type="EMBL" id="GIL75156.1"/>
    </source>
</evidence>
<feature type="compositionally biased region" description="Low complexity" evidence="1">
    <location>
        <begin position="339"/>
        <end position="353"/>
    </location>
</feature>
<accession>A0A8J4FJW6</accession>
<feature type="compositionally biased region" description="Polar residues" evidence="1">
    <location>
        <begin position="663"/>
        <end position="682"/>
    </location>
</feature>
<protein>
    <submittedName>
        <fullName evidence="2">Uncharacterized protein</fullName>
    </submittedName>
</protein>
<feature type="region of interest" description="Disordered" evidence="1">
    <location>
        <begin position="28"/>
        <end position="52"/>
    </location>
</feature>
<dbReference type="Proteomes" id="UP000747110">
    <property type="component" value="Unassembled WGS sequence"/>
</dbReference>
<feature type="region of interest" description="Disordered" evidence="1">
    <location>
        <begin position="224"/>
        <end position="468"/>
    </location>
</feature>
<name>A0A8J4FJW6_9CHLO</name>
<keyword evidence="3" id="KW-1185">Reference proteome</keyword>
<feature type="compositionally biased region" description="Low complexity" evidence="1">
    <location>
        <begin position="297"/>
        <end position="326"/>
    </location>
</feature>
<proteinExistence type="predicted"/>
<feature type="non-terminal residue" evidence="2">
    <location>
        <position position="787"/>
    </location>
</feature>
<evidence type="ECO:0000313" key="3">
    <source>
        <dbReference type="Proteomes" id="UP000747110"/>
    </source>
</evidence>
<dbReference type="AlphaFoldDB" id="A0A8J4FJW6"/>
<feature type="compositionally biased region" description="Polar residues" evidence="1">
    <location>
        <begin position="237"/>
        <end position="257"/>
    </location>
</feature>
<organism evidence="2 3">
    <name type="scientific">Volvox reticuliferus</name>
    <dbReference type="NCBI Taxonomy" id="1737510"/>
    <lineage>
        <taxon>Eukaryota</taxon>
        <taxon>Viridiplantae</taxon>
        <taxon>Chlorophyta</taxon>
        <taxon>core chlorophytes</taxon>
        <taxon>Chlorophyceae</taxon>
        <taxon>CS clade</taxon>
        <taxon>Chlamydomonadales</taxon>
        <taxon>Volvocaceae</taxon>
        <taxon>Volvox</taxon>
    </lineage>
</organism>
<feature type="compositionally biased region" description="Polar residues" evidence="1">
    <location>
        <begin position="437"/>
        <end position="465"/>
    </location>
</feature>
<evidence type="ECO:0000256" key="1">
    <source>
        <dbReference type="SAM" id="MobiDB-lite"/>
    </source>
</evidence>
<feature type="region of interest" description="Disordered" evidence="1">
    <location>
        <begin position="652"/>
        <end position="682"/>
    </location>
</feature>
<gene>
    <name evidence="2" type="ORF">Vretifemale_4988</name>
</gene>
<comment type="caution">
    <text evidence="2">The sequence shown here is derived from an EMBL/GenBank/DDBJ whole genome shotgun (WGS) entry which is preliminary data.</text>
</comment>
<feature type="region of interest" description="Disordered" evidence="1">
    <location>
        <begin position="130"/>
        <end position="173"/>
    </location>
</feature>